<dbReference type="InterPro" id="IPR020904">
    <property type="entry name" value="Sc_DH/Rdtase_CS"/>
</dbReference>
<evidence type="ECO:0000313" key="4">
    <source>
        <dbReference type="EMBL" id="KKO07366.1"/>
    </source>
</evidence>
<dbReference type="FunFam" id="3.40.50.720:FF:000084">
    <property type="entry name" value="Short-chain dehydrogenase reductase"/>
    <property type="match status" value="1"/>
</dbReference>
<dbReference type="PRINTS" id="PR00080">
    <property type="entry name" value="SDRFAMILY"/>
</dbReference>
<evidence type="ECO:0000259" key="3">
    <source>
        <dbReference type="SMART" id="SM00822"/>
    </source>
</evidence>
<dbReference type="InterPro" id="IPR036291">
    <property type="entry name" value="NAD(P)-bd_dom_sf"/>
</dbReference>
<dbReference type="AlphaFoldDB" id="A0A0F9VQK9"/>
<dbReference type="Gene3D" id="3.40.50.720">
    <property type="entry name" value="NAD(P)-binding Rossmann-like Domain"/>
    <property type="match status" value="1"/>
</dbReference>
<dbReference type="InterPro" id="IPR002347">
    <property type="entry name" value="SDR_fam"/>
</dbReference>
<dbReference type="EMBL" id="LAZR01000013">
    <property type="protein sequence ID" value="KKO07366.1"/>
    <property type="molecule type" value="Genomic_DNA"/>
</dbReference>
<dbReference type="PROSITE" id="PS00061">
    <property type="entry name" value="ADH_SHORT"/>
    <property type="match status" value="1"/>
</dbReference>
<organism evidence="4">
    <name type="scientific">marine sediment metagenome</name>
    <dbReference type="NCBI Taxonomy" id="412755"/>
    <lineage>
        <taxon>unclassified sequences</taxon>
        <taxon>metagenomes</taxon>
        <taxon>ecological metagenomes</taxon>
    </lineage>
</organism>
<dbReference type="SMART" id="SM00822">
    <property type="entry name" value="PKS_KR"/>
    <property type="match status" value="1"/>
</dbReference>
<protein>
    <recommendedName>
        <fullName evidence="3">Ketoreductase domain-containing protein</fullName>
    </recommendedName>
</protein>
<evidence type="ECO:0000256" key="1">
    <source>
        <dbReference type="ARBA" id="ARBA00006484"/>
    </source>
</evidence>
<sequence>MNQPSARYTSLEQQVVFITGGGSGIGASLTRAFHYQGARVVFVDINDDASQALVDELQAKTGQAPLYYHCDIRDVASLQQIIAETGQTVGPIDTLVNNAANDDRHGWQEVDVAYWDERMAINLRPMFFAAQAAAKQMMVAGGGSIINFGSVSVQMALGGLPAYVTAKAAAHGLTRSLARELGVHNIRVNTLVPGSVMTERQLEKWIGPGDEAEIQARQCLKLRLEPEHIAPAVLFLASAESQAISGQELAVDGGWA</sequence>
<dbReference type="InterPro" id="IPR057326">
    <property type="entry name" value="KR_dom"/>
</dbReference>
<dbReference type="PANTHER" id="PTHR43639:SF1">
    <property type="entry name" value="SHORT-CHAIN DEHYDROGENASE_REDUCTASE FAMILY PROTEIN"/>
    <property type="match status" value="1"/>
</dbReference>
<dbReference type="GO" id="GO:0016491">
    <property type="term" value="F:oxidoreductase activity"/>
    <property type="evidence" value="ECO:0007669"/>
    <property type="project" value="UniProtKB-KW"/>
</dbReference>
<proteinExistence type="inferred from homology"/>
<dbReference type="CDD" id="cd05233">
    <property type="entry name" value="SDR_c"/>
    <property type="match status" value="1"/>
</dbReference>
<dbReference type="PANTHER" id="PTHR43639">
    <property type="entry name" value="OXIDOREDUCTASE, SHORT-CHAIN DEHYDROGENASE/REDUCTASE FAMILY (AFU_ORTHOLOGUE AFUA_5G02870)"/>
    <property type="match status" value="1"/>
</dbReference>
<reference evidence="4" key="1">
    <citation type="journal article" date="2015" name="Nature">
        <title>Complex archaea that bridge the gap between prokaryotes and eukaryotes.</title>
        <authorList>
            <person name="Spang A."/>
            <person name="Saw J.H."/>
            <person name="Jorgensen S.L."/>
            <person name="Zaremba-Niedzwiedzka K."/>
            <person name="Martijn J."/>
            <person name="Lind A.E."/>
            <person name="van Eijk R."/>
            <person name="Schleper C."/>
            <person name="Guy L."/>
            <person name="Ettema T.J."/>
        </authorList>
    </citation>
    <scope>NUCLEOTIDE SEQUENCE</scope>
</reference>
<dbReference type="PRINTS" id="PR00081">
    <property type="entry name" value="GDHRDH"/>
</dbReference>
<keyword evidence="2" id="KW-0560">Oxidoreductase</keyword>
<dbReference type="SUPFAM" id="SSF51735">
    <property type="entry name" value="NAD(P)-binding Rossmann-fold domains"/>
    <property type="match status" value="1"/>
</dbReference>
<gene>
    <name evidence="4" type="ORF">LCGC14_0059340</name>
</gene>
<dbReference type="Pfam" id="PF13561">
    <property type="entry name" value="adh_short_C2"/>
    <property type="match status" value="1"/>
</dbReference>
<name>A0A0F9VQK9_9ZZZZ</name>
<comment type="caution">
    <text evidence="4">The sequence shown here is derived from an EMBL/GenBank/DDBJ whole genome shotgun (WGS) entry which is preliminary data.</text>
</comment>
<feature type="domain" description="Ketoreductase" evidence="3">
    <location>
        <begin position="14"/>
        <end position="200"/>
    </location>
</feature>
<evidence type="ECO:0000256" key="2">
    <source>
        <dbReference type="ARBA" id="ARBA00023002"/>
    </source>
</evidence>
<comment type="similarity">
    <text evidence="1">Belongs to the short-chain dehydrogenases/reductases (SDR) family.</text>
</comment>
<accession>A0A0F9VQK9</accession>